<feature type="compositionally biased region" description="Polar residues" evidence="7">
    <location>
        <begin position="638"/>
        <end position="647"/>
    </location>
</feature>
<evidence type="ECO:0000256" key="1">
    <source>
        <dbReference type="ARBA" id="ARBA00004123"/>
    </source>
</evidence>
<reference evidence="10 11" key="1">
    <citation type="journal article" date="2011" name="Proc. Natl. Acad. Sci. U.S.A.">
        <title>Comparative genomics of xylose-fermenting fungi for enhanced biofuel production.</title>
        <authorList>
            <person name="Wohlbach D.J."/>
            <person name="Kuo A."/>
            <person name="Sato T.K."/>
            <person name="Potts K.M."/>
            <person name="Salamov A.A."/>
            <person name="LaButti K.M."/>
            <person name="Sun H."/>
            <person name="Clum A."/>
            <person name="Pangilinan J.L."/>
            <person name="Lindquist E.A."/>
            <person name="Lucas S."/>
            <person name="Lapidus A."/>
            <person name="Jin M."/>
            <person name="Gunawan C."/>
            <person name="Balan V."/>
            <person name="Dale B.E."/>
            <person name="Jeffries T.W."/>
            <person name="Zinkel R."/>
            <person name="Barry K.W."/>
            <person name="Grigoriev I.V."/>
            <person name="Gasch A.P."/>
        </authorList>
    </citation>
    <scope>NUCLEOTIDE SEQUENCE [LARGE SCALE GENOMIC DNA]</scope>
    <source>
        <strain evidence="11">NRRL Y-27907 / 11-Y1</strain>
    </source>
</reference>
<dbReference type="HOGENOM" id="CLU_007090_2_0_1"/>
<dbReference type="InterPro" id="IPR036388">
    <property type="entry name" value="WH-like_DNA-bd_sf"/>
</dbReference>
<dbReference type="InterPro" id="IPR036390">
    <property type="entry name" value="WH_DNA-bd_sf"/>
</dbReference>
<feature type="compositionally biased region" description="Polar residues" evidence="7">
    <location>
        <begin position="605"/>
        <end position="628"/>
    </location>
</feature>
<dbReference type="Pfam" id="PF00498">
    <property type="entry name" value="FHA"/>
    <property type="match status" value="1"/>
</dbReference>
<dbReference type="SMART" id="SM00339">
    <property type="entry name" value="FH"/>
    <property type="match status" value="1"/>
</dbReference>
<protein>
    <recommendedName>
        <fullName evidence="12">Transcription factor</fullName>
    </recommendedName>
</protein>
<feature type="compositionally biased region" description="Pro residues" evidence="7">
    <location>
        <begin position="460"/>
        <end position="470"/>
    </location>
</feature>
<dbReference type="GeneID" id="18870359"/>
<dbReference type="InterPro" id="IPR030456">
    <property type="entry name" value="TF_fork_head_CS_2"/>
</dbReference>
<evidence type="ECO:0000256" key="3">
    <source>
        <dbReference type="ARBA" id="ARBA00023125"/>
    </source>
</evidence>
<accession>G3ARH9</accession>
<evidence type="ECO:0000256" key="5">
    <source>
        <dbReference type="ARBA" id="ARBA00023242"/>
    </source>
</evidence>
<feature type="region of interest" description="Disordered" evidence="7">
    <location>
        <begin position="368"/>
        <end position="575"/>
    </location>
</feature>
<dbReference type="PROSITE" id="PS50039">
    <property type="entry name" value="FORK_HEAD_3"/>
    <property type="match status" value="1"/>
</dbReference>
<feature type="compositionally biased region" description="Low complexity" evidence="7">
    <location>
        <begin position="534"/>
        <end position="543"/>
    </location>
</feature>
<evidence type="ECO:0000256" key="6">
    <source>
        <dbReference type="PROSITE-ProRule" id="PRU00089"/>
    </source>
</evidence>
<dbReference type="InterPro" id="IPR000253">
    <property type="entry name" value="FHA_dom"/>
</dbReference>
<keyword evidence="2" id="KW-0805">Transcription regulation</keyword>
<dbReference type="EMBL" id="GL996503">
    <property type="protein sequence ID" value="EGW31300.1"/>
    <property type="molecule type" value="Genomic_DNA"/>
</dbReference>
<dbReference type="PROSITE" id="PS00658">
    <property type="entry name" value="FORK_HEAD_2"/>
    <property type="match status" value="1"/>
</dbReference>
<feature type="compositionally biased region" description="Polar residues" evidence="7">
    <location>
        <begin position="495"/>
        <end position="506"/>
    </location>
</feature>
<dbReference type="CDD" id="cd00059">
    <property type="entry name" value="FH_FOX"/>
    <property type="match status" value="1"/>
</dbReference>
<keyword evidence="3 6" id="KW-0238">DNA-binding</keyword>
<dbReference type="InterPro" id="IPR001766">
    <property type="entry name" value="Fork_head_dom"/>
</dbReference>
<dbReference type="GO" id="GO:2000221">
    <property type="term" value="P:negative regulation of pseudohyphal growth"/>
    <property type="evidence" value="ECO:0007669"/>
    <property type="project" value="UniProtKB-ARBA"/>
</dbReference>
<proteinExistence type="predicted"/>
<dbReference type="GO" id="GO:0000981">
    <property type="term" value="F:DNA-binding transcription factor activity, RNA polymerase II-specific"/>
    <property type="evidence" value="ECO:0007669"/>
    <property type="project" value="TreeGrafter"/>
</dbReference>
<dbReference type="PROSITE" id="PS00657">
    <property type="entry name" value="FORK_HEAD_1"/>
    <property type="match status" value="1"/>
</dbReference>
<dbReference type="PANTHER" id="PTHR45881">
    <property type="entry name" value="CHECKPOINT SUPPRESSOR 1-LIKE, ISOFORM A-RELATED"/>
    <property type="match status" value="1"/>
</dbReference>
<dbReference type="eggNOG" id="KOG2294">
    <property type="taxonomic scope" value="Eukaryota"/>
</dbReference>
<dbReference type="SUPFAM" id="SSF46785">
    <property type="entry name" value="Winged helix' DNA-binding domain"/>
    <property type="match status" value="1"/>
</dbReference>
<dbReference type="GO" id="GO:0005634">
    <property type="term" value="C:nucleus"/>
    <property type="evidence" value="ECO:0007669"/>
    <property type="project" value="UniProtKB-SubCell"/>
</dbReference>
<feature type="compositionally biased region" description="Polar residues" evidence="7">
    <location>
        <begin position="404"/>
        <end position="421"/>
    </location>
</feature>
<dbReference type="Gene3D" id="2.60.200.20">
    <property type="match status" value="1"/>
</dbReference>
<comment type="subcellular location">
    <subcellularLocation>
        <location evidence="1 6">Nucleus</location>
    </subcellularLocation>
</comment>
<dbReference type="PRINTS" id="PR00053">
    <property type="entry name" value="FORKHEAD"/>
</dbReference>
<feature type="compositionally biased region" description="Low complexity" evidence="7">
    <location>
        <begin position="471"/>
        <end position="482"/>
    </location>
</feature>
<dbReference type="SMART" id="SM00240">
    <property type="entry name" value="FHA"/>
    <property type="match status" value="1"/>
</dbReference>
<feature type="compositionally biased region" description="Polar residues" evidence="7">
    <location>
        <begin position="545"/>
        <end position="575"/>
    </location>
</feature>
<dbReference type="OrthoDB" id="5954824at2759"/>
<feature type="compositionally biased region" description="Basic and acidic residues" evidence="7">
    <location>
        <begin position="648"/>
        <end position="661"/>
    </location>
</feature>
<dbReference type="InterPro" id="IPR008984">
    <property type="entry name" value="SMAD_FHA_dom_sf"/>
</dbReference>
<gene>
    <name evidence="10" type="ORF">SPAPADRAFT_141274</name>
</gene>
<feature type="region of interest" description="Disordered" evidence="7">
    <location>
        <begin position="220"/>
        <end position="239"/>
    </location>
</feature>
<sequence length="661" mass="72816">MSSTSPQVRKRSHEPDIIDDPQDTINAIISALTIPAERTNVADTYANDKNLATEVQAYAKIAGADWTYYVKSLAISIGRNTDVVAAAAAASATSNSNTSYVDIDLGPAKVVSRQHATITYNLDLQCWQLKVLGRNGAKIDGNKINPNTDHGLHSGAILDIGGTQMMFILPDSPAVIAPKMLERGLAKYKEMQSVQPHKKSVSIKNFQMFDKVSLTQSPSSVSATSLQTNLDQDLSKEESKDIKPPYSYATMITQAILSNPEGIMSLSEIYNWIASHYAYYKYSKAGWQNSIRHNLSLNKAFEKVPRRPNEPGKGMKWQISQSYKQDFLNKINDGTISKARRGSSVSRQLHLHLATHKHLPEPRYYENIQQQQQQHQQLPPRQSIIQQQVPPQQQQQQQIPPQYVPTNPMQSNPLSYMSGMTGQPMYQPIPPQQQPQQAPPPPAQQSAQRYYNNQPIMYAQPPPPPPPPSQQPQQQQQQPQQQYSMVNSKELASPLRQQVQLQQPSIDQPKLPKVGVSASAGPAMYSLPPPPAPTTNLSSAPAAHSRSNSYGTTANSTDLSSKPEQSSAPSELSLNFTSPKKISALEAYTPERGSKARGGAGGVINNGTNQSSPAFWNFVQFSTPNGQSPLRKDEPGSPTLNRKNNGFKQDDSPTKKDNVLV</sequence>
<feature type="compositionally biased region" description="Pro residues" evidence="7">
    <location>
        <begin position="427"/>
        <end position="443"/>
    </location>
</feature>
<dbReference type="CDD" id="cd22701">
    <property type="entry name" value="FHA_FKH1-like"/>
    <property type="match status" value="1"/>
</dbReference>
<evidence type="ECO:0000256" key="2">
    <source>
        <dbReference type="ARBA" id="ARBA00023015"/>
    </source>
</evidence>
<dbReference type="Proteomes" id="UP000000709">
    <property type="component" value="Unassembled WGS sequence"/>
</dbReference>
<keyword evidence="11" id="KW-1185">Reference proteome</keyword>
<evidence type="ECO:0000259" key="8">
    <source>
        <dbReference type="PROSITE" id="PS50006"/>
    </source>
</evidence>
<feature type="domain" description="Fork-head" evidence="9">
    <location>
        <begin position="243"/>
        <end position="341"/>
    </location>
</feature>
<keyword evidence="4" id="KW-0804">Transcription</keyword>
<dbReference type="InterPro" id="IPR018122">
    <property type="entry name" value="TF_fork_head_CS_1"/>
</dbReference>
<dbReference type="SUPFAM" id="SSF49879">
    <property type="entry name" value="SMAD/FHA domain"/>
    <property type="match status" value="1"/>
</dbReference>
<keyword evidence="5 6" id="KW-0539">Nucleus</keyword>
<feature type="DNA-binding region" description="Fork-head" evidence="6">
    <location>
        <begin position="243"/>
        <end position="341"/>
    </location>
</feature>
<dbReference type="OMA" id="WISSHYA"/>
<evidence type="ECO:0000256" key="7">
    <source>
        <dbReference type="SAM" id="MobiDB-lite"/>
    </source>
</evidence>
<name>G3ARH9_SPAPN</name>
<dbReference type="PROSITE" id="PS50006">
    <property type="entry name" value="FHA_DOMAIN"/>
    <property type="match status" value="1"/>
</dbReference>
<dbReference type="RefSeq" id="XP_007376078.1">
    <property type="nucleotide sequence ID" value="XM_007376016.1"/>
</dbReference>
<feature type="region of interest" description="Disordered" evidence="7">
    <location>
        <begin position="592"/>
        <end position="661"/>
    </location>
</feature>
<dbReference type="AlphaFoldDB" id="G3ARH9"/>
<organism evidence="11">
    <name type="scientific">Spathaspora passalidarum (strain NRRL Y-27907 / 11-Y1)</name>
    <dbReference type="NCBI Taxonomy" id="619300"/>
    <lineage>
        <taxon>Eukaryota</taxon>
        <taxon>Fungi</taxon>
        <taxon>Dikarya</taxon>
        <taxon>Ascomycota</taxon>
        <taxon>Saccharomycotina</taxon>
        <taxon>Pichiomycetes</taxon>
        <taxon>Debaryomycetaceae</taxon>
        <taxon>Spathaspora</taxon>
    </lineage>
</organism>
<dbReference type="FunCoup" id="G3ARH9">
    <property type="interactions" value="1959"/>
</dbReference>
<feature type="domain" description="FHA" evidence="8">
    <location>
        <begin position="75"/>
        <end position="144"/>
    </location>
</feature>
<dbReference type="KEGG" id="spaa:SPAPADRAFT_141274"/>
<dbReference type="STRING" id="619300.G3ARH9"/>
<evidence type="ECO:0000313" key="10">
    <source>
        <dbReference type="EMBL" id="EGW31300.1"/>
    </source>
</evidence>
<feature type="compositionally biased region" description="Polar residues" evidence="7">
    <location>
        <begin position="220"/>
        <end position="232"/>
    </location>
</feature>
<evidence type="ECO:0000256" key="4">
    <source>
        <dbReference type="ARBA" id="ARBA00023163"/>
    </source>
</evidence>
<feature type="compositionally biased region" description="Low complexity" evidence="7">
    <location>
        <begin position="369"/>
        <end position="401"/>
    </location>
</feature>
<evidence type="ECO:0008006" key="12">
    <source>
        <dbReference type="Google" id="ProtNLM"/>
    </source>
</evidence>
<dbReference type="PANTHER" id="PTHR45881:SF1">
    <property type="entry name" value="FORK HEAD PROTEIN HOMOLOG 2"/>
    <property type="match status" value="1"/>
</dbReference>
<dbReference type="InParanoid" id="G3ARH9"/>
<dbReference type="GO" id="GO:0000978">
    <property type="term" value="F:RNA polymerase II cis-regulatory region sequence-specific DNA binding"/>
    <property type="evidence" value="ECO:0007669"/>
    <property type="project" value="TreeGrafter"/>
</dbReference>
<dbReference type="FunFam" id="1.10.10.10:FF:000030">
    <property type="entry name" value="Forkhead box protein K2"/>
    <property type="match status" value="1"/>
</dbReference>
<evidence type="ECO:0000313" key="11">
    <source>
        <dbReference type="Proteomes" id="UP000000709"/>
    </source>
</evidence>
<dbReference type="Pfam" id="PF00250">
    <property type="entry name" value="Forkhead"/>
    <property type="match status" value="1"/>
</dbReference>
<evidence type="ECO:0000259" key="9">
    <source>
        <dbReference type="PROSITE" id="PS50039"/>
    </source>
</evidence>
<dbReference type="Gene3D" id="1.10.10.10">
    <property type="entry name" value="Winged helix-like DNA-binding domain superfamily/Winged helix DNA-binding domain"/>
    <property type="match status" value="1"/>
</dbReference>